<dbReference type="Pfam" id="PF00701">
    <property type="entry name" value="DHDPS"/>
    <property type="match status" value="1"/>
</dbReference>
<dbReference type="PROSITE" id="PS00665">
    <property type="entry name" value="DHDPS_1"/>
    <property type="match status" value="1"/>
</dbReference>
<dbReference type="PIRSF" id="PIRSF001365">
    <property type="entry name" value="DHDPS"/>
    <property type="match status" value="1"/>
</dbReference>
<dbReference type="SMART" id="SM01130">
    <property type="entry name" value="DHDPS"/>
    <property type="match status" value="1"/>
</dbReference>
<dbReference type="PRINTS" id="PR00146">
    <property type="entry name" value="DHPICSNTHASE"/>
</dbReference>
<dbReference type="GO" id="GO:0044281">
    <property type="term" value="P:small molecule metabolic process"/>
    <property type="evidence" value="ECO:0007669"/>
    <property type="project" value="UniProtKB-ARBA"/>
</dbReference>
<reference evidence="3" key="1">
    <citation type="submission" date="2016-10" db="EMBL/GenBank/DDBJ databases">
        <title>Sequence of Gallionella enrichment culture.</title>
        <authorList>
            <person name="Poehlein A."/>
            <person name="Muehling M."/>
            <person name="Daniel R."/>
        </authorList>
    </citation>
    <scope>NUCLEOTIDE SEQUENCE</scope>
</reference>
<dbReference type="AlphaFoldDB" id="A0A1J5QS35"/>
<dbReference type="PANTHER" id="PTHR12128:SF66">
    <property type="entry name" value="4-HYDROXY-2-OXOGLUTARATE ALDOLASE, MITOCHONDRIAL"/>
    <property type="match status" value="1"/>
</dbReference>
<dbReference type="InterPro" id="IPR013785">
    <property type="entry name" value="Aldolase_TIM"/>
</dbReference>
<dbReference type="InterPro" id="IPR002220">
    <property type="entry name" value="DapA-like"/>
</dbReference>
<dbReference type="InterPro" id="IPR020624">
    <property type="entry name" value="Schiff_base-form_aldolases_CS"/>
</dbReference>
<evidence type="ECO:0000256" key="2">
    <source>
        <dbReference type="ARBA" id="ARBA00023270"/>
    </source>
</evidence>
<dbReference type="InterPro" id="IPR020625">
    <property type="entry name" value="Schiff_base-form_aldolases_AS"/>
</dbReference>
<sequence length="312" mass="33252">MTTAREPLRGVIPPIITPLTPSGDVDVASLERLVNFEVDAGVHAIFVLGTGGEGPYLTEDQQRITLETVTATVARRIPVLAGVSDIGTRRALHNAAIAQEYPIDALVSTSAFYGTVGRNEIDHHFRALAASSDLPLYAYDIPVFTGVKIPAELTVQLAKDGVIAGIKDTSGEEDGFRYIIEHTRDIDGFSVITGSDITGDAAMLQGAHGMIVGVANIDPHGFVRVYDAAVRGDWDAARSEQERLHALRRITTIAGNRLGGFSATLGSFKAAQVLRGIIDHDGLQPPLQPLNDAEREQVAAVLTSQGLGRIAM</sequence>
<organism evidence="3">
    <name type="scientific">mine drainage metagenome</name>
    <dbReference type="NCBI Taxonomy" id="410659"/>
    <lineage>
        <taxon>unclassified sequences</taxon>
        <taxon>metagenomes</taxon>
        <taxon>ecological metagenomes</taxon>
    </lineage>
</organism>
<dbReference type="PROSITE" id="PS00666">
    <property type="entry name" value="DHDPS_2"/>
    <property type="match status" value="1"/>
</dbReference>
<keyword evidence="1 3" id="KW-0456">Lyase</keyword>
<dbReference type="CDD" id="cd00408">
    <property type="entry name" value="DHDPS-like"/>
    <property type="match status" value="1"/>
</dbReference>
<dbReference type="EC" id="4.3.3.7" evidence="3"/>
<evidence type="ECO:0000313" key="3">
    <source>
        <dbReference type="EMBL" id="OIQ82692.1"/>
    </source>
</evidence>
<dbReference type="PANTHER" id="PTHR12128">
    <property type="entry name" value="DIHYDRODIPICOLINATE SYNTHASE"/>
    <property type="match status" value="1"/>
</dbReference>
<keyword evidence="2" id="KW-0704">Schiff base</keyword>
<dbReference type="EMBL" id="MLJW01000777">
    <property type="protein sequence ID" value="OIQ82692.1"/>
    <property type="molecule type" value="Genomic_DNA"/>
</dbReference>
<proteinExistence type="predicted"/>
<gene>
    <name evidence="3" type="primary">dapA_17</name>
    <name evidence="3" type="ORF">GALL_355240</name>
</gene>
<dbReference type="GO" id="GO:0008840">
    <property type="term" value="F:4-hydroxy-tetrahydrodipicolinate synthase activity"/>
    <property type="evidence" value="ECO:0007669"/>
    <property type="project" value="UniProtKB-EC"/>
</dbReference>
<comment type="caution">
    <text evidence="3">The sequence shown here is derived from an EMBL/GenBank/DDBJ whole genome shotgun (WGS) entry which is preliminary data.</text>
</comment>
<evidence type="ECO:0000256" key="1">
    <source>
        <dbReference type="ARBA" id="ARBA00023239"/>
    </source>
</evidence>
<dbReference type="SUPFAM" id="SSF51569">
    <property type="entry name" value="Aldolase"/>
    <property type="match status" value="1"/>
</dbReference>
<dbReference type="Gene3D" id="3.20.20.70">
    <property type="entry name" value="Aldolase class I"/>
    <property type="match status" value="1"/>
</dbReference>
<accession>A0A1J5QS35</accession>
<name>A0A1J5QS35_9ZZZZ</name>
<protein>
    <submittedName>
        <fullName evidence="3">4-hydroxy-tetrahydrodipicolinate synthase</fullName>
        <ecNumber evidence="3">4.3.3.7</ecNumber>
    </submittedName>
</protein>